<reference evidence="2" key="2">
    <citation type="submission" date="2020-09" db="EMBL/GenBank/DDBJ databases">
        <authorList>
            <person name="Sun Q."/>
            <person name="Zhou Y."/>
        </authorList>
    </citation>
    <scope>NUCLEOTIDE SEQUENCE</scope>
    <source>
        <strain evidence="2">CGMCC 1.15794</strain>
    </source>
</reference>
<evidence type="ECO:0000313" key="2">
    <source>
        <dbReference type="EMBL" id="GGH49571.1"/>
    </source>
</evidence>
<feature type="transmembrane region" description="Helical" evidence="1">
    <location>
        <begin position="9"/>
        <end position="27"/>
    </location>
</feature>
<dbReference type="AlphaFoldDB" id="A0A917IIG1"/>
<reference evidence="2" key="1">
    <citation type="journal article" date="2014" name="Int. J. Syst. Evol. Microbiol.">
        <title>Complete genome sequence of Corynebacterium casei LMG S-19264T (=DSM 44701T), isolated from a smear-ripened cheese.</title>
        <authorList>
            <consortium name="US DOE Joint Genome Institute (JGI-PGF)"/>
            <person name="Walter F."/>
            <person name="Albersmeier A."/>
            <person name="Kalinowski J."/>
            <person name="Ruckert C."/>
        </authorList>
    </citation>
    <scope>NUCLEOTIDE SEQUENCE</scope>
    <source>
        <strain evidence="2">CGMCC 1.15794</strain>
    </source>
</reference>
<evidence type="ECO:0000256" key="1">
    <source>
        <dbReference type="SAM" id="Phobius"/>
    </source>
</evidence>
<dbReference type="Proteomes" id="UP000657592">
    <property type="component" value="Unassembled WGS sequence"/>
</dbReference>
<comment type="caution">
    <text evidence="2">The sequence shown here is derived from an EMBL/GenBank/DDBJ whole genome shotgun (WGS) entry which is preliminary data.</text>
</comment>
<dbReference type="InterPro" id="IPR021414">
    <property type="entry name" value="DUF3054"/>
</dbReference>
<gene>
    <name evidence="2" type="ORF">GCM10010921_27780</name>
</gene>
<keyword evidence="1" id="KW-0812">Transmembrane</keyword>
<evidence type="ECO:0008006" key="4">
    <source>
        <dbReference type="Google" id="ProtNLM"/>
    </source>
</evidence>
<feature type="transmembrane region" description="Helical" evidence="1">
    <location>
        <begin position="69"/>
        <end position="89"/>
    </location>
</feature>
<accession>A0A917IIG1</accession>
<feature type="transmembrane region" description="Helical" evidence="1">
    <location>
        <begin position="39"/>
        <end position="62"/>
    </location>
</feature>
<protein>
    <recommendedName>
        <fullName evidence="4">DUF3054 domain-containing protein</fullName>
    </recommendedName>
</protein>
<proteinExistence type="predicted"/>
<name>A0A917IIG1_9MICO</name>
<feature type="transmembrane region" description="Helical" evidence="1">
    <location>
        <begin position="95"/>
        <end position="117"/>
    </location>
</feature>
<keyword evidence="1" id="KW-0472">Membrane</keyword>
<dbReference type="EMBL" id="BMJY01000018">
    <property type="protein sequence ID" value="GGH49571.1"/>
    <property type="molecule type" value="Genomic_DNA"/>
</dbReference>
<keyword evidence="1" id="KW-1133">Transmembrane helix</keyword>
<dbReference type="RefSeq" id="WP_188756913.1">
    <property type="nucleotide sequence ID" value="NZ_BMJY01000018.1"/>
</dbReference>
<dbReference type="Pfam" id="PF11255">
    <property type="entry name" value="DUF3054"/>
    <property type="match status" value="1"/>
</dbReference>
<evidence type="ECO:0000313" key="3">
    <source>
        <dbReference type="Proteomes" id="UP000657592"/>
    </source>
</evidence>
<sequence>MHSATRQPLTALGIDLAFVIAFVALGRDTHGDAALVDPVGYLGALWPFGVSLLLASAAVVVLRGRTDGIAAGLVVWFVTLGGGMLLRAVSGQGTALPFVIVAAVTLLVTLVGWRLVLAVARRVRAARAERR</sequence>
<organism evidence="2 3">
    <name type="scientific">Microbacterium album</name>
    <dbReference type="NCBI Taxonomy" id="2053191"/>
    <lineage>
        <taxon>Bacteria</taxon>
        <taxon>Bacillati</taxon>
        <taxon>Actinomycetota</taxon>
        <taxon>Actinomycetes</taxon>
        <taxon>Micrococcales</taxon>
        <taxon>Microbacteriaceae</taxon>
        <taxon>Microbacterium</taxon>
    </lineage>
</organism>
<keyword evidence="3" id="KW-1185">Reference proteome</keyword>